<gene>
    <name evidence="10" type="ORF">BLA60_06890</name>
</gene>
<dbReference type="InterPro" id="IPR045186">
    <property type="entry name" value="Indole-3-glycerol_P_synth"/>
</dbReference>
<dbReference type="GO" id="GO:0004425">
    <property type="term" value="F:indole-3-glycerol-phosphate synthase activity"/>
    <property type="evidence" value="ECO:0007669"/>
    <property type="project" value="UniProtKB-EC"/>
</dbReference>
<dbReference type="InterPro" id="IPR013785">
    <property type="entry name" value="Aldolase_TIM"/>
</dbReference>
<evidence type="ECO:0000313" key="11">
    <source>
        <dbReference type="Proteomes" id="UP000185696"/>
    </source>
</evidence>
<comment type="catalytic activity">
    <reaction evidence="1">
        <text>1-(2-carboxyphenylamino)-1-deoxy-D-ribulose 5-phosphate + H(+) = (1S,2R)-1-C-(indol-3-yl)glycerol 3-phosphate + CO2 + H2O</text>
        <dbReference type="Rhea" id="RHEA:23476"/>
        <dbReference type="ChEBI" id="CHEBI:15377"/>
        <dbReference type="ChEBI" id="CHEBI:15378"/>
        <dbReference type="ChEBI" id="CHEBI:16526"/>
        <dbReference type="ChEBI" id="CHEBI:58613"/>
        <dbReference type="ChEBI" id="CHEBI:58866"/>
        <dbReference type="EC" id="4.1.1.48"/>
    </reaction>
</comment>
<dbReference type="InterPro" id="IPR013798">
    <property type="entry name" value="Indole-3-glycerol_P_synth_dom"/>
</dbReference>
<organism evidence="10 11">
    <name type="scientific">Actinophytocola xinjiangensis</name>
    <dbReference type="NCBI Taxonomy" id="485602"/>
    <lineage>
        <taxon>Bacteria</taxon>
        <taxon>Bacillati</taxon>
        <taxon>Actinomycetota</taxon>
        <taxon>Actinomycetes</taxon>
        <taxon>Pseudonocardiales</taxon>
        <taxon>Pseudonocardiaceae</taxon>
    </lineage>
</organism>
<sequence>MEDRSLYEVLKTARLNERCAVMADVKFRSPRDGELIAPGNLDGYLDALIEGGVAAMSTPTDPVYFAGGIDLAARIRARTALPLMRKEFFSTLSQIDESVNAGFDAIQLSLNTVAPGQVERLRDRAVRLGLEVVFGVHNEDHIREAVSLGAVVIAVNNRDIVALELDTGTVSRTEELIATIPHDVFVISESSFYTKADVARAGEAGAEAVLVGTALAQSANPTELAKELNGARLWPR</sequence>
<keyword evidence="7" id="KW-0057">Aromatic amino acid biosynthesis</keyword>
<dbReference type="Proteomes" id="UP000185696">
    <property type="component" value="Unassembled WGS sequence"/>
</dbReference>
<dbReference type="AlphaFoldDB" id="A0A7Z1B0T0"/>
<keyword evidence="4" id="KW-0028">Amino-acid biosynthesis</keyword>
<evidence type="ECO:0000256" key="1">
    <source>
        <dbReference type="ARBA" id="ARBA00001633"/>
    </source>
</evidence>
<dbReference type="PANTHER" id="PTHR22854:SF2">
    <property type="entry name" value="INDOLE-3-GLYCEROL-PHOSPHATE SYNTHASE"/>
    <property type="match status" value="1"/>
</dbReference>
<dbReference type="EC" id="4.1.1.48" evidence="3"/>
<dbReference type="EMBL" id="MSIF01000002">
    <property type="protein sequence ID" value="OLF12969.1"/>
    <property type="molecule type" value="Genomic_DNA"/>
</dbReference>
<proteinExistence type="predicted"/>
<accession>A0A7Z1B0T0</accession>
<dbReference type="InterPro" id="IPR011060">
    <property type="entry name" value="RibuloseP-bd_barrel"/>
</dbReference>
<dbReference type="UniPathway" id="UPA00035">
    <property type="reaction ID" value="UER00043"/>
</dbReference>
<evidence type="ECO:0000259" key="9">
    <source>
        <dbReference type="Pfam" id="PF00218"/>
    </source>
</evidence>
<keyword evidence="8" id="KW-0456">Lyase</keyword>
<dbReference type="PANTHER" id="PTHR22854">
    <property type="entry name" value="TRYPTOPHAN BIOSYNTHESIS PROTEIN"/>
    <property type="match status" value="1"/>
</dbReference>
<dbReference type="GO" id="GO:0004640">
    <property type="term" value="F:phosphoribosylanthranilate isomerase activity"/>
    <property type="evidence" value="ECO:0007669"/>
    <property type="project" value="TreeGrafter"/>
</dbReference>
<dbReference type="SUPFAM" id="SSF51366">
    <property type="entry name" value="Ribulose-phoshate binding barrel"/>
    <property type="match status" value="1"/>
</dbReference>
<evidence type="ECO:0000256" key="6">
    <source>
        <dbReference type="ARBA" id="ARBA00022822"/>
    </source>
</evidence>
<evidence type="ECO:0000256" key="2">
    <source>
        <dbReference type="ARBA" id="ARBA00004696"/>
    </source>
</evidence>
<dbReference type="GO" id="GO:0000162">
    <property type="term" value="P:L-tryptophan biosynthetic process"/>
    <property type="evidence" value="ECO:0007669"/>
    <property type="project" value="UniProtKB-UniPathway"/>
</dbReference>
<dbReference type="RefSeq" id="WP_075131878.1">
    <property type="nucleotide sequence ID" value="NZ_MSIF01000002.1"/>
</dbReference>
<feature type="domain" description="Indole-3-glycerol phosphate synthase" evidence="9">
    <location>
        <begin position="2"/>
        <end position="228"/>
    </location>
</feature>
<evidence type="ECO:0000256" key="8">
    <source>
        <dbReference type="ARBA" id="ARBA00023239"/>
    </source>
</evidence>
<evidence type="ECO:0000256" key="3">
    <source>
        <dbReference type="ARBA" id="ARBA00012362"/>
    </source>
</evidence>
<evidence type="ECO:0000256" key="7">
    <source>
        <dbReference type="ARBA" id="ARBA00023141"/>
    </source>
</evidence>
<dbReference type="Gene3D" id="3.20.20.70">
    <property type="entry name" value="Aldolase class I"/>
    <property type="match status" value="1"/>
</dbReference>
<comment type="caution">
    <text evidence="10">The sequence shown here is derived from an EMBL/GenBank/DDBJ whole genome shotgun (WGS) entry which is preliminary data.</text>
</comment>
<name>A0A7Z1B0T0_9PSEU</name>
<protein>
    <recommendedName>
        <fullName evidence="3">indole-3-glycerol-phosphate synthase</fullName>
        <ecNumber evidence="3">4.1.1.48</ecNumber>
    </recommendedName>
</protein>
<evidence type="ECO:0000313" key="10">
    <source>
        <dbReference type="EMBL" id="OLF12969.1"/>
    </source>
</evidence>
<evidence type="ECO:0000256" key="4">
    <source>
        <dbReference type="ARBA" id="ARBA00022605"/>
    </source>
</evidence>
<dbReference type="Pfam" id="PF00218">
    <property type="entry name" value="IGPS"/>
    <property type="match status" value="1"/>
</dbReference>
<dbReference type="OrthoDB" id="9804217at2"/>
<keyword evidence="11" id="KW-1185">Reference proteome</keyword>
<evidence type="ECO:0000256" key="5">
    <source>
        <dbReference type="ARBA" id="ARBA00022793"/>
    </source>
</evidence>
<comment type="pathway">
    <text evidence="2">Amino-acid biosynthesis; L-tryptophan biosynthesis; L-tryptophan from chorismate: step 4/5.</text>
</comment>
<keyword evidence="5" id="KW-0210">Decarboxylase</keyword>
<reference evidence="10 11" key="1">
    <citation type="submission" date="2016-12" db="EMBL/GenBank/DDBJ databases">
        <title>The draft genome sequence of Actinophytocola xinjiangensis.</title>
        <authorList>
            <person name="Wang W."/>
            <person name="Yuan L."/>
        </authorList>
    </citation>
    <scope>NUCLEOTIDE SEQUENCE [LARGE SCALE GENOMIC DNA]</scope>
    <source>
        <strain evidence="10 11">CGMCC 4.4663</strain>
    </source>
</reference>
<keyword evidence="6" id="KW-0822">Tryptophan biosynthesis</keyword>